<dbReference type="PANTHER" id="PTHR24056:SF334">
    <property type="entry name" value="CYCLIN-DEPENDENT KINASE 1"/>
    <property type="match status" value="1"/>
</dbReference>
<evidence type="ECO:0000256" key="10">
    <source>
        <dbReference type="ARBA" id="ARBA00022840"/>
    </source>
</evidence>
<name>A0A498S1K4_ACAVI</name>
<comment type="catalytic activity">
    <reaction evidence="14">
        <text>L-seryl-[protein] + ATP = O-phospho-L-seryl-[protein] + ADP + H(+)</text>
        <dbReference type="Rhea" id="RHEA:17989"/>
        <dbReference type="Rhea" id="RHEA-COMP:9863"/>
        <dbReference type="Rhea" id="RHEA-COMP:11604"/>
        <dbReference type="ChEBI" id="CHEBI:15378"/>
        <dbReference type="ChEBI" id="CHEBI:29999"/>
        <dbReference type="ChEBI" id="CHEBI:30616"/>
        <dbReference type="ChEBI" id="CHEBI:83421"/>
        <dbReference type="ChEBI" id="CHEBI:456216"/>
        <dbReference type="EC" id="2.7.11.22"/>
    </reaction>
</comment>
<evidence type="ECO:0000256" key="8">
    <source>
        <dbReference type="ARBA" id="ARBA00022776"/>
    </source>
</evidence>
<dbReference type="OrthoDB" id="1732493at2759"/>
<comment type="similarity">
    <text evidence="2">Belongs to the protein kinase superfamily. CMGC Ser/Thr protein kinase family. CDC2/CDKX subfamily.</text>
</comment>
<keyword evidence="18" id="KW-1185">Reference proteome</keyword>
<dbReference type="GO" id="GO:0051301">
    <property type="term" value="P:cell division"/>
    <property type="evidence" value="ECO:0007669"/>
    <property type="project" value="UniProtKB-KW"/>
</dbReference>
<evidence type="ECO:0000256" key="7">
    <source>
        <dbReference type="ARBA" id="ARBA00022741"/>
    </source>
</evidence>
<reference evidence="17 18" key="1">
    <citation type="submission" date="2018-08" db="EMBL/GenBank/DDBJ databases">
        <authorList>
            <person name="Laetsch R D."/>
            <person name="Stevens L."/>
            <person name="Kumar S."/>
            <person name="Blaxter L. M."/>
        </authorList>
    </citation>
    <scope>NUCLEOTIDE SEQUENCE [LARGE SCALE GENOMIC DNA]</scope>
</reference>
<evidence type="ECO:0000313" key="17">
    <source>
        <dbReference type="EMBL" id="VBB25314.1"/>
    </source>
</evidence>
<dbReference type="GO" id="GO:0090068">
    <property type="term" value="P:positive regulation of cell cycle process"/>
    <property type="evidence" value="ECO:0007669"/>
    <property type="project" value="UniProtKB-ARBA"/>
</dbReference>
<evidence type="ECO:0000256" key="2">
    <source>
        <dbReference type="ARBA" id="ARBA00006485"/>
    </source>
</evidence>
<evidence type="ECO:0000256" key="9">
    <source>
        <dbReference type="ARBA" id="ARBA00022777"/>
    </source>
</evidence>
<dbReference type="InterPro" id="IPR050108">
    <property type="entry name" value="CDK"/>
</dbReference>
<keyword evidence="11" id="KW-0539">Nucleus</keyword>
<keyword evidence="3" id="KW-0723">Serine/threonine-protein kinase</keyword>
<dbReference type="GO" id="GO:0008353">
    <property type="term" value="F:RNA polymerase II CTD heptapeptide repeat kinase activity"/>
    <property type="evidence" value="ECO:0007669"/>
    <property type="project" value="UniProtKB-EC"/>
</dbReference>
<dbReference type="Gene3D" id="1.10.510.10">
    <property type="entry name" value="Transferase(Phosphotransferase) domain 1"/>
    <property type="match status" value="1"/>
</dbReference>
<keyword evidence="8" id="KW-0498">Mitosis</keyword>
<dbReference type="GO" id="GO:0005634">
    <property type="term" value="C:nucleus"/>
    <property type="evidence" value="ECO:0007669"/>
    <property type="project" value="UniProtKB-SubCell"/>
</dbReference>
<dbReference type="PROSITE" id="PS00108">
    <property type="entry name" value="PROTEIN_KINASE_ST"/>
    <property type="match status" value="1"/>
</dbReference>
<gene>
    <name evidence="17" type="ORF">NAV_LOCUS144</name>
</gene>
<dbReference type="SMART" id="SM00220">
    <property type="entry name" value="S_TKc"/>
    <property type="match status" value="1"/>
</dbReference>
<dbReference type="PANTHER" id="PTHR24056">
    <property type="entry name" value="CELL DIVISION PROTEIN KINASE"/>
    <property type="match status" value="1"/>
</dbReference>
<dbReference type="GO" id="GO:0004693">
    <property type="term" value="F:cyclin-dependent protein serine/threonine kinase activity"/>
    <property type="evidence" value="ECO:0007669"/>
    <property type="project" value="UniProtKB-EC"/>
</dbReference>
<dbReference type="InterPro" id="IPR011009">
    <property type="entry name" value="Kinase-like_dom_sf"/>
</dbReference>
<evidence type="ECO:0000256" key="5">
    <source>
        <dbReference type="ARBA" id="ARBA00022618"/>
    </source>
</evidence>
<organism evidence="17 18">
    <name type="scientific">Acanthocheilonema viteae</name>
    <name type="common">Filarial nematode worm</name>
    <name type="synonym">Dipetalonema viteae</name>
    <dbReference type="NCBI Taxonomy" id="6277"/>
    <lineage>
        <taxon>Eukaryota</taxon>
        <taxon>Metazoa</taxon>
        <taxon>Ecdysozoa</taxon>
        <taxon>Nematoda</taxon>
        <taxon>Chromadorea</taxon>
        <taxon>Rhabditida</taxon>
        <taxon>Spirurina</taxon>
        <taxon>Spiruromorpha</taxon>
        <taxon>Filarioidea</taxon>
        <taxon>Onchocercidae</taxon>
        <taxon>Acanthocheilonema</taxon>
    </lineage>
</organism>
<dbReference type="GO" id="GO:0000086">
    <property type="term" value="P:G2/M transition of mitotic cell cycle"/>
    <property type="evidence" value="ECO:0007669"/>
    <property type="project" value="TreeGrafter"/>
</dbReference>
<keyword evidence="9" id="KW-0418">Kinase</keyword>
<evidence type="ECO:0000256" key="12">
    <source>
        <dbReference type="ARBA" id="ARBA00023306"/>
    </source>
</evidence>
<evidence type="ECO:0000256" key="6">
    <source>
        <dbReference type="ARBA" id="ARBA00022679"/>
    </source>
</evidence>
<evidence type="ECO:0000259" key="16">
    <source>
        <dbReference type="PROSITE" id="PS50011"/>
    </source>
</evidence>
<evidence type="ECO:0000256" key="11">
    <source>
        <dbReference type="ARBA" id="ARBA00023242"/>
    </source>
</evidence>
<evidence type="ECO:0000256" key="14">
    <source>
        <dbReference type="ARBA" id="ARBA00048367"/>
    </source>
</evidence>
<dbReference type="GO" id="GO:0005524">
    <property type="term" value="F:ATP binding"/>
    <property type="evidence" value="ECO:0007669"/>
    <property type="project" value="UniProtKB-KW"/>
</dbReference>
<dbReference type="GO" id="GO:0051446">
    <property type="term" value="P:positive regulation of meiotic cell cycle"/>
    <property type="evidence" value="ECO:0007669"/>
    <property type="project" value="UniProtKB-ARBA"/>
</dbReference>
<sequence>MLLGAYGVVYKAFHKQTEKPVAIKMIRLDCQEDGIPATTVRELALLRELRHPNIVVLHGVVMEEYRVYLVFEFLDMDLRRYIDSIPKDQLMNKIELKTHLYQILQGICYCHQRRIMHRDLKPHNLLINAEGIIKLADFGLAREIGIPIRPFTHEVVTLWYRAPEILLGAKRYSYAIDIWSIGCIFAEMASKEALFAGESEIAQLYSIFSIMSTPTEENWPGVTKLPDYQELFPQWKNCNLEKFLDKYMDSDDLAILKAMITYDPAQRVSAKQLLKHPYFNNIDKTKVVVCDYDRALKLYSLYRPI</sequence>
<accession>A0A498S1K4</accession>
<evidence type="ECO:0000313" key="18">
    <source>
        <dbReference type="Proteomes" id="UP000276991"/>
    </source>
</evidence>
<evidence type="ECO:0000256" key="1">
    <source>
        <dbReference type="ARBA" id="ARBA00004123"/>
    </source>
</evidence>
<dbReference type="PROSITE" id="PS50011">
    <property type="entry name" value="PROTEIN_KINASE_DOM"/>
    <property type="match status" value="1"/>
</dbReference>
<dbReference type="InterPro" id="IPR000719">
    <property type="entry name" value="Prot_kinase_dom"/>
</dbReference>
<evidence type="ECO:0000256" key="4">
    <source>
        <dbReference type="ARBA" id="ARBA00022553"/>
    </source>
</evidence>
<dbReference type="Proteomes" id="UP000276991">
    <property type="component" value="Unassembled WGS sequence"/>
</dbReference>
<dbReference type="FunFam" id="3.30.200.20:FF:000124">
    <property type="entry name" value="Cyclin-dependent kinase 4"/>
    <property type="match status" value="1"/>
</dbReference>
<dbReference type="Pfam" id="PF00069">
    <property type="entry name" value="Pkinase"/>
    <property type="match status" value="1"/>
</dbReference>
<keyword evidence="5" id="KW-0132">Cell division</keyword>
<keyword evidence="7" id="KW-0547">Nucleotide-binding</keyword>
<dbReference type="AlphaFoldDB" id="A0A498S1K4"/>
<comment type="subcellular location">
    <subcellularLocation>
        <location evidence="1">Nucleus</location>
    </subcellularLocation>
</comment>
<keyword evidence="6" id="KW-0808">Transferase</keyword>
<keyword evidence="12" id="KW-0131">Cell cycle</keyword>
<dbReference type="EMBL" id="UPTC01000008">
    <property type="protein sequence ID" value="VBB25314.1"/>
    <property type="molecule type" value="Genomic_DNA"/>
</dbReference>
<dbReference type="FunFam" id="1.10.510.10:FF:000706">
    <property type="entry name" value="Cyclin-dependent kinase 1"/>
    <property type="match status" value="1"/>
</dbReference>
<dbReference type="Gene3D" id="3.30.200.20">
    <property type="entry name" value="Phosphorylase Kinase, domain 1"/>
    <property type="match status" value="1"/>
</dbReference>
<dbReference type="CDD" id="cd07829">
    <property type="entry name" value="STKc_CDK_like"/>
    <property type="match status" value="1"/>
</dbReference>
<evidence type="ECO:0000256" key="15">
    <source>
        <dbReference type="ARBA" id="ARBA00049280"/>
    </source>
</evidence>
<evidence type="ECO:0000256" key="13">
    <source>
        <dbReference type="ARBA" id="ARBA00047811"/>
    </source>
</evidence>
<keyword evidence="4" id="KW-0597">Phosphoprotein</keyword>
<dbReference type="STRING" id="6277.A0A498S1K4"/>
<proteinExistence type="inferred from homology"/>
<comment type="catalytic activity">
    <reaction evidence="13">
        <text>L-threonyl-[protein] + ATP = O-phospho-L-threonyl-[protein] + ADP + H(+)</text>
        <dbReference type="Rhea" id="RHEA:46608"/>
        <dbReference type="Rhea" id="RHEA-COMP:11060"/>
        <dbReference type="Rhea" id="RHEA-COMP:11605"/>
        <dbReference type="ChEBI" id="CHEBI:15378"/>
        <dbReference type="ChEBI" id="CHEBI:30013"/>
        <dbReference type="ChEBI" id="CHEBI:30616"/>
        <dbReference type="ChEBI" id="CHEBI:61977"/>
        <dbReference type="ChEBI" id="CHEBI:456216"/>
        <dbReference type="EC" id="2.7.11.22"/>
    </reaction>
</comment>
<comment type="catalytic activity">
    <reaction evidence="15">
        <text>[DNA-directed RNA polymerase] + ATP = phospho-[DNA-directed RNA polymerase] + ADP + H(+)</text>
        <dbReference type="Rhea" id="RHEA:10216"/>
        <dbReference type="Rhea" id="RHEA-COMP:11321"/>
        <dbReference type="Rhea" id="RHEA-COMP:11322"/>
        <dbReference type="ChEBI" id="CHEBI:15378"/>
        <dbReference type="ChEBI" id="CHEBI:30616"/>
        <dbReference type="ChEBI" id="CHEBI:43176"/>
        <dbReference type="ChEBI" id="CHEBI:68546"/>
        <dbReference type="ChEBI" id="CHEBI:456216"/>
        <dbReference type="EC" id="2.7.11.23"/>
    </reaction>
</comment>
<protein>
    <recommendedName>
        <fullName evidence="16">Protein kinase domain-containing protein</fullName>
    </recommendedName>
</protein>
<keyword evidence="10" id="KW-0067">ATP-binding</keyword>
<dbReference type="GO" id="GO:0007095">
    <property type="term" value="P:mitotic G2 DNA damage checkpoint signaling"/>
    <property type="evidence" value="ECO:0007669"/>
    <property type="project" value="TreeGrafter"/>
</dbReference>
<dbReference type="InterPro" id="IPR008271">
    <property type="entry name" value="Ser/Thr_kinase_AS"/>
</dbReference>
<dbReference type="SUPFAM" id="SSF56112">
    <property type="entry name" value="Protein kinase-like (PK-like)"/>
    <property type="match status" value="1"/>
</dbReference>
<feature type="domain" description="Protein kinase" evidence="16">
    <location>
        <begin position="1"/>
        <end position="279"/>
    </location>
</feature>
<evidence type="ECO:0000256" key="3">
    <source>
        <dbReference type="ARBA" id="ARBA00022527"/>
    </source>
</evidence>